<dbReference type="RefSeq" id="WP_219871080.1">
    <property type="nucleotide sequence ID" value="NZ_JAHZIJ010000001.1"/>
</dbReference>
<reference evidence="3 4" key="1">
    <citation type="submission" date="2021-07" db="EMBL/GenBank/DDBJ databases">
        <title>Paenibacillus radiodurans sp. nov., isolated from the southeastern edge of Tengger Desert.</title>
        <authorList>
            <person name="Zhang G."/>
        </authorList>
    </citation>
    <scope>NUCLEOTIDE SEQUENCE [LARGE SCALE GENOMIC DNA]</scope>
    <source>
        <strain evidence="3 4">DT7-4</strain>
    </source>
</reference>
<comment type="similarity">
    <text evidence="1">Belongs to the AHA1 family.</text>
</comment>
<evidence type="ECO:0000313" key="3">
    <source>
        <dbReference type="EMBL" id="MBW7473896.1"/>
    </source>
</evidence>
<evidence type="ECO:0000259" key="2">
    <source>
        <dbReference type="Pfam" id="PF08327"/>
    </source>
</evidence>
<dbReference type="Proteomes" id="UP000812277">
    <property type="component" value="Unassembled WGS sequence"/>
</dbReference>
<keyword evidence="4" id="KW-1185">Reference proteome</keyword>
<feature type="domain" description="Activator of Hsp90 ATPase homologue 1/2-like C-terminal" evidence="2">
    <location>
        <begin position="19"/>
        <end position="131"/>
    </location>
</feature>
<evidence type="ECO:0000256" key="1">
    <source>
        <dbReference type="ARBA" id="ARBA00006817"/>
    </source>
</evidence>
<proteinExistence type="inferred from homology"/>
<evidence type="ECO:0000313" key="4">
    <source>
        <dbReference type="Proteomes" id="UP000812277"/>
    </source>
</evidence>
<sequence>MSTNEHGGNSLTYEIRITAKPERVWAAVATSEGSKATLFGCSMESTFEPGARIEFRGQGPDGDNTLHVYGFVRHYEPYVEFSYEQHPAPAYNENHETVRCNMTFKLIPDGDATRLVLTCAWSPGNPGYEHAKAEYPASSYVDAIKSFAELC</sequence>
<gene>
    <name evidence="3" type="ORF">K0T92_03995</name>
</gene>
<name>A0ABS7D209_9BACL</name>
<dbReference type="SUPFAM" id="SSF55961">
    <property type="entry name" value="Bet v1-like"/>
    <property type="match status" value="1"/>
</dbReference>
<dbReference type="InterPro" id="IPR023393">
    <property type="entry name" value="START-like_dom_sf"/>
</dbReference>
<dbReference type="Pfam" id="PF08327">
    <property type="entry name" value="AHSA1"/>
    <property type="match status" value="1"/>
</dbReference>
<dbReference type="Gene3D" id="3.30.530.20">
    <property type="match status" value="1"/>
</dbReference>
<dbReference type="EMBL" id="JAHZIJ010000001">
    <property type="protein sequence ID" value="MBW7473896.1"/>
    <property type="molecule type" value="Genomic_DNA"/>
</dbReference>
<organism evidence="3 4">
    <name type="scientific">Paenibacillus oenotherae</name>
    <dbReference type="NCBI Taxonomy" id="1435645"/>
    <lineage>
        <taxon>Bacteria</taxon>
        <taxon>Bacillati</taxon>
        <taxon>Bacillota</taxon>
        <taxon>Bacilli</taxon>
        <taxon>Bacillales</taxon>
        <taxon>Paenibacillaceae</taxon>
        <taxon>Paenibacillus</taxon>
    </lineage>
</organism>
<dbReference type="InterPro" id="IPR013538">
    <property type="entry name" value="ASHA1/2-like_C"/>
</dbReference>
<comment type="caution">
    <text evidence="3">The sequence shown here is derived from an EMBL/GenBank/DDBJ whole genome shotgun (WGS) entry which is preliminary data.</text>
</comment>
<accession>A0ABS7D209</accession>
<protein>
    <submittedName>
        <fullName evidence="3">SRPBCC domain-containing protein</fullName>
    </submittedName>
</protein>